<accession>A0A0A9E5Z0</accession>
<organism evidence="1">
    <name type="scientific">Arundo donax</name>
    <name type="common">Giant reed</name>
    <name type="synonym">Donax arundinaceus</name>
    <dbReference type="NCBI Taxonomy" id="35708"/>
    <lineage>
        <taxon>Eukaryota</taxon>
        <taxon>Viridiplantae</taxon>
        <taxon>Streptophyta</taxon>
        <taxon>Embryophyta</taxon>
        <taxon>Tracheophyta</taxon>
        <taxon>Spermatophyta</taxon>
        <taxon>Magnoliopsida</taxon>
        <taxon>Liliopsida</taxon>
        <taxon>Poales</taxon>
        <taxon>Poaceae</taxon>
        <taxon>PACMAD clade</taxon>
        <taxon>Arundinoideae</taxon>
        <taxon>Arundineae</taxon>
        <taxon>Arundo</taxon>
    </lineage>
</organism>
<reference evidence="1" key="1">
    <citation type="submission" date="2014-09" db="EMBL/GenBank/DDBJ databases">
        <authorList>
            <person name="Magalhaes I.L.F."/>
            <person name="Oliveira U."/>
            <person name="Santos F.R."/>
            <person name="Vidigal T.H.D.A."/>
            <person name="Brescovit A.D."/>
            <person name="Santos A.J."/>
        </authorList>
    </citation>
    <scope>NUCLEOTIDE SEQUENCE</scope>
    <source>
        <tissue evidence="1">Shoot tissue taken approximately 20 cm above the soil surface</tissue>
    </source>
</reference>
<evidence type="ECO:0008006" key="2">
    <source>
        <dbReference type="Google" id="ProtNLM"/>
    </source>
</evidence>
<dbReference type="AlphaFoldDB" id="A0A0A9E5Z0"/>
<name>A0A0A9E5Z0_ARUDO</name>
<reference evidence="1" key="2">
    <citation type="journal article" date="2015" name="Data Brief">
        <title>Shoot transcriptome of the giant reed, Arundo donax.</title>
        <authorList>
            <person name="Barrero R.A."/>
            <person name="Guerrero F.D."/>
            <person name="Moolhuijzen P."/>
            <person name="Goolsby J.A."/>
            <person name="Tidwell J."/>
            <person name="Bellgard S.E."/>
            <person name="Bellgard M.I."/>
        </authorList>
    </citation>
    <scope>NUCLEOTIDE SEQUENCE</scope>
    <source>
        <tissue evidence="1">Shoot tissue taken approximately 20 cm above the soil surface</tissue>
    </source>
</reference>
<protein>
    <recommendedName>
        <fullName evidence="2">Nucleotide-diphospho-sugar transferase domain-containing protein</fullName>
    </recommendedName>
</protein>
<sequence>MQLKSTVVLVSLYSIEQRFARNLICHLDKAGMQNYIFLVDNSEFLHDLAHRGYPVIDAIEFSQSIKLNSFVGSDDIVKETLVTSYVIKSCLDLGYNLWVLNGNMISLGQKLIEPSDQSFDFFTAEYVGLMFIRSSLNSKNAWNELIMLRLKALGTSGDFSASLKQKNFVRGLTELLENGAGVRLGKLNEGMEVIELGPDTSNRSISEGQSNVLFWSHSTGSVSVQRQLENMDLWLIDSDSSCNAVICHQKQK</sequence>
<dbReference type="EMBL" id="GBRH01201736">
    <property type="protein sequence ID" value="JAD96159.1"/>
    <property type="molecule type" value="Transcribed_RNA"/>
</dbReference>
<evidence type="ECO:0000313" key="1">
    <source>
        <dbReference type="EMBL" id="JAD96159.1"/>
    </source>
</evidence>
<proteinExistence type="predicted"/>